<dbReference type="AlphaFoldDB" id="A0A1E1LNB3"/>
<gene>
    <name evidence="1" type="ORF">RAG0_16002</name>
</gene>
<protein>
    <submittedName>
        <fullName evidence="1">Uncharacterized protein</fullName>
    </submittedName>
</protein>
<accession>A0A1E1LNB3</accession>
<proteinExistence type="predicted"/>
<evidence type="ECO:0000313" key="2">
    <source>
        <dbReference type="Proteomes" id="UP000178912"/>
    </source>
</evidence>
<name>A0A1E1LNB3_9HELO</name>
<dbReference type="EMBL" id="FJUX01000151">
    <property type="protein sequence ID" value="CZT12003.1"/>
    <property type="molecule type" value="Genomic_DNA"/>
</dbReference>
<evidence type="ECO:0000313" key="1">
    <source>
        <dbReference type="EMBL" id="CZT12003.1"/>
    </source>
</evidence>
<sequence length="132" mass="15108">MARLGNRHLDSYWRTQLLQLFPLIVTKVVDQQYLSKAFAHPSGAIFFFNFCIRLGESITIAEAHPLRSIAEHTSNPYQEYTMLSLIAAKPDTHGKASWRDHGPAWAFPFERLEGINFQSTQTNDRGIPVYDL</sequence>
<organism evidence="1 2">
    <name type="scientific">Rhynchosporium agropyri</name>
    <dbReference type="NCBI Taxonomy" id="914238"/>
    <lineage>
        <taxon>Eukaryota</taxon>
        <taxon>Fungi</taxon>
        <taxon>Dikarya</taxon>
        <taxon>Ascomycota</taxon>
        <taxon>Pezizomycotina</taxon>
        <taxon>Leotiomycetes</taxon>
        <taxon>Helotiales</taxon>
        <taxon>Ploettnerulaceae</taxon>
        <taxon>Rhynchosporium</taxon>
    </lineage>
</organism>
<reference evidence="2" key="1">
    <citation type="submission" date="2016-03" db="EMBL/GenBank/DDBJ databases">
        <authorList>
            <person name="Guldener U."/>
        </authorList>
    </citation>
    <scope>NUCLEOTIDE SEQUENCE [LARGE SCALE GENOMIC DNA]</scope>
    <source>
        <strain evidence="2">04CH-RAC-A.6.1</strain>
    </source>
</reference>
<dbReference type="Proteomes" id="UP000178912">
    <property type="component" value="Unassembled WGS sequence"/>
</dbReference>
<keyword evidence="2" id="KW-1185">Reference proteome</keyword>